<sequence>MGMIVSPLRNIALLFAILILCACSGGPGEDGQNKPLYRMSVEEMFPNQPLEQQLLKAAVAGDLKKVDALIENGANINARGAYGVTLPVWLTLHPNIEGFKHLLMRGADPNIPWDKDKSLIAWCTLFAPELGIEYLKAILEIGNGNPNMVHPEDGSRPLDYASARDNVEAFVLLYNAGAEIDFYDKYGNPYVDDLISAHNFEVARFVLGSGVDFKKEGPLGSMVKFVTEIKANELSQYFKGEERKWFWSCVRYMEENGMEFNFSQEADRPAIISDDLPDIFNKSYKKVVYSKVMYMHGAKVTCPTPLWTQRAEDFDDFIVNNKEEPGRIVVKYVPRRGGDGYSMIISSCYSKDEAGGVDGVLLDSVMGQYGEGVPLQLEWSSEGKRLFSFYGSGEKPIDGYVFIGSVGNTFVCISQSFPSNGADTEKSREIILEQMKNIKIENGFRVFGEDDLVH</sequence>
<evidence type="ECO:0008006" key="5">
    <source>
        <dbReference type="Google" id="ProtNLM"/>
    </source>
</evidence>
<evidence type="ECO:0000313" key="4">
    <source>
        <dbReference type="Proteomes" id="UP000503840"/>
    </source>
</evidence>
<feature type="signal peptide" evidence="2">
    <location>
        <begin position="1"/>
        <end position="22"/>
    </location>
</feature>
<evidence type="ECO:0000256" key="2">
    <source>
        <dbReference type="SAM" id="SignalP"/>
    </source>
</evidence>
<dbReference type="PROSITE" id="PS50297">
    <property type="entry name" value="ANK_REP_REGION"/>
    <property type="match status" value="1"/>
</dbReference>
<keyword evidence="1" id="KW-0040">ANK repeat</keyword>
<keyword evidence="4" id="KW-1185">Reference proteome</keyword>
<dbReference type="SMART" id="SM00248">
    <property type="entry name" value="ANK"/>
    <property type="match status" value="4"/>
</dbReference>
<accession>A0A7J0BN53</accession>
<feature type="repeat" description="ANK" evidence="1">
    <location>
        <begin position="153"/>
        <end position="185"/>
    </location>
</feature>
<name>A0A7J0BN53_9BACT</name>
<feature type="chain" id="PRO_5029449940" description="Ankyrin" evidence="2">
    <location>
        <begin position="23"/>
        <end position="454"/>
    </location>
</feature>
<dbReference type="PROSITE" id="PS50088">
    <property type="entry name" value="ANK_REPEAT"/>
    <property type="match status" value="1"/>
</dbReference>
<comment type="caution">
    <text evidence="3">The sequence shown here is derived from an EMBL/GenBank/DDBJ whole genome shotgun (WGS) entry which is preliminary data.</text>
</comment>
<protein>
    <recommendedName>
        <fullName evidence="5">Ankyrin</fullName>
    </recommendedName>
</protein>
<organism evidence="3 4">
    <name type="scientific">Desulfovibrio subterraneus</name>
    <dbReference type="NCBI Taxonomy" id="2718620"/>
    <lineage>
        <taxon>Bacteria</taxon>
        <taxon>Pseudomonadati</taxon>
        <taxon>Thermodesulfobacteriota</taxon>
        <taxon>Desulfovibrionia</taxon>
        <taxon>Desulfovibrionales</taxon>
        <taxon>Desulfovibrionaceae</taxon>
        <taxon>Desulfovibrio</taxon>
    </lineage>
</organism>
<dbReference type="EMBL" id="BLVO01000016">
    <property type="protein sequence ID" value="GFM35106.1"/>
    <property type="molecule type" value="Genomic_DNA"/>
</dbReference>
<dbReference type="Proteomes" id="UP000503840">
    <property type="component" value="Unassembled WGS sequence"/>
</dbReference>
<keyword evidence="2" id="KW-0732">Signal</keyword>
<evidence type="ECO:0000256" key="1">
    <source>
        <dbReference type="PROSITE-ProRule" id="PRU00023"/>
    </source>
</evidence>
<dbReference type="Gene3D" id="1.25.40.20">
    <property type="entry name" value="Ankyrin repeat-containing domain"/>
    <property type="match status" value="2"/>
</dbReference>
<proteinExistence type="predicted"/>
<evidence type="ECO:0000313" key="3">
    <source>
        <dbReference type="EMBL" id="GFM35106.1"/>
    </source>
</evidence>
<dbReference type="AlphaFoldDB" id="A0A7J0BN53"/>
<dbReference type="InterPro" id="IPR036770">
    <property type="entry name" value="Ankyrin_rpt-contain_sf"/>
</dbReference>
<dbReference type="SUPFAM" id="SSF48403">
    <property type="entry name" value="Ankyrin repeat"/>
    <property type="match status" value="1"/>
</dbReference>
<reference evidence="3 4" key="1">
    <citation type="submission" date="2020-05" db="EMBL/GenBank/DDBJ databases">
        <title>Draft genome sequence of Desulfovibrio sp. strain HN2T.</title>
        <authorList>
            <person name="Ueno A."/>
            <person name="Tamazawa S."/>
            <person name="Tamamura S."/>
            <person name="Murakami T."/>
            <person name="Kiyama T."/>
            <person name="Inomata H."/>
            <person name="Amano Y."/>
            <person name="Miyakawa K."/>
            <person name="Tamaki H."/>
            <person name="Naganuma T."/>
            <person name="Kaneko K."/>
        </authorList>
    </citation>
    <scope>NUCLEOTIDE SEQUENCE [LARGE SCALE GENOMIC DNA]</scope>
    <source>
        <strain evidence="3 4">HN2</strain>
    </source>
</reference>
<gene>
    <name evidence="3" type="ORF">DSM101010T_34710</name>
</gene>
<dbReference type="InterPro" id="IPR002110">
    <property type="entry name" value="Ankyrin_rpt"/>
</dbReference>